<dbReference type="EMBL" id="SNRY01012003">
    <property type="protein sequence ID" value="KAA6303845.1"/>
    <property type="molecule type" value="Genomic_DNA"/>
</dbReference>
<feature type="non-terminal residue" evidence="1">
    <location>
        <position position="62"/>
    </location>
</feature>
<evidence type="ECO:0000313" key="1">
    <source>
        <dbReference type="EMBL" id="KAA6303845.1"/>
    </source>
</evidence>
<name>A0A5J4P3R1_9ZZZZ</name>
<dbReference type="Pfam" id="PF14121">
    <property type="entry name" value="Porin_10"/>
    <property type="match status" value="1"/>
</dbReference>
<dbReference type="AlphaFoldDB" id="A0A5J4P3R1"/>
<gene>
    <name evidence="1" type="ORF">EZS27_044513</name>
</gene>
<sequence length="62" mass="7490">MKTRKTPYLHTSKVYWWDNANSEKEFRTRIEGELHIERWNTNLKAGVATIKNYTYFNQKALP</sequence>
<reference evidence="1" key="1">
    <citation type="submission" date="2019-03" db="EMBL/GenBank/DDBJ databases">
        <title>Single cell metagenomics reveals metabolic interactions within the superorganism composed of flagellate Streblomastix strix and complex community of Bacteroidetes bacteria on its surface.</title>
        <authorList>
            <person name="Treitli S.C."/>
            <person name="Kolisko M."/>
            <person name="Husnik F."/>
            <person name="Keeling P."/>
            <person name="Hampl V."/>
        </authorList>
    </citation>
    <scope>NUCLEOTIDE SEQUENCE</scope>
    <source>
        <strain evidence="1">STM</strain>
    </source>
</reference>
<comment type="caution">
    <text evidence="1">The sequence shown here is derived from an EMBL/GenBank/DDBJ whole genome shotgun (WGS) entry which is preliminary data.</text>
</comment>
<accession>A0A5J4P3R1</accession>
<protein>
    <submittedName>
        <fullName evidence="1">Uncharacterized protein</fullName>
    </submittedName>
</protein>
<proteinExistence type="predicted"/>
<organism evidence="1">
    <name type="scientific">termite gut metagenome</name>
    <dbReference type="NCBI Taxonomy" id="433724"/>
    <lineage>
        <taxon>unclassified sequences</taxon>
        <taxon>metagenomes</taxon>
        <taxon>organismal metagenomes</taxon>
    </lineage>
</organism>
<dbReference type="InterPro" id="IPR025631">
    <property type="entry name" value="Porin_10"/>
</dbReference>